<dbReference type="Pfam" id="PF07366">
    <property type="entry name" value="SnoaL"/>
    <property type="match status" value="1"/>
</dbReference>
<dbReference type="Proteomes" id="UP000632222">
    <property type="component" value="Unassembled WGS sequence"/>
</dbReference>
<evidence type="ECO:0000313" key="3">
    <source>
        <dbReference type="Proteomes" id="UP000632222"/>
    </source>
</evidence>
<protein>
    <submittedName>
        <fullName evidence="2">Polyketide cyclase</fullName>
    </submittedName>
</protein>
<feature type="chain" id="PRO_5046066622" evidence="1">
    <location>
        <begin position="18"/>
        <end position="266"/>
    </location>
</feature>
<dbReference type="InterPro" id="IPR032710">
    <property type="entry name" value="NTF2-like_dom_sf"/>
</dbReference>
<dbReference type="PANTHER" id="PTHR38436">
    <property type="entry name" value="POLYKETIDE CYCLASE SNOAL-LIKE DOMAIN"/>
    <property type="match status" value="1"/>
</dbReference>
<dbReference type="RefSeq" id="WP_189003929.1">
    <property type="nucleotide sequence ID" value="NZ_BMOD01000012.1"/>
</dbReference>
<organism evidence="2 3">
    <name type="scientific">Deinococcus roseus</name>
    <dbReference type="NCBI Taxonomy" id="392414"/>
    <lineage>
        <taxon>Bacteria</taxon>
        <taxon>Thermotogati</taxon>
        <taxon>Deinococcota</taxon>
        <taxon>Deinococci</taxon>
        <taxon>Deinococcales</taxon>
        <taxon>Deinococcaceae</taxon>
        <taxon>Deinococcus</taxon>
    </lineage>
</organism>
<feature type="signal peptide" evidence="1">
    <location>
        <begin position="1"/>
        <end position="17"/>
    </location>
</feature>
<dbReference type="PANTHER" id="PTHR38436:SF1">
    <property type="entry name" value="ESTER CYCLASE"/>
    <property type="match status" value="1"/>
</dbReference>
<evidence type="ECO:0000256" key="1">
    <source>
        <dbReference type="SAM" id="SignalP"/>
    </source>
</evidence>
<name>A0ABQ2D4C7_9DEIO</name>
<dbReference type="EMBL" id="BMOD01000012">
    <property type="protein sequence ID" value="GGJ42698.1"/>
    <property type="molecule type" value="Genomic_DNA"/>
</dbReference>
<evidence type="ECO:0000313" key="2">
    <source>
        <dbReference type="EMBL" id="GGJ42698.1"/>
    </source>
</evidence>
<dbReference type="InterPro" id="IPR009959">
    <property type="entry name" value="Cyclase_SnoaL-like"/>
</dbReference>
<proteinExistence type="predicted"/>
<keyword evidence="3" id="KW-1185">Reference proteome</keyword>
<accession>A0ABQ2D4C7</accession>
<reference evidence="3" key="1">
    <citation type="journal article" date="2019" name="Int. J. Syst. Evol. Microbiol.">
        <title>The Global Catalogue of Microorganisms (GCM) 10K type strain sequencing project: providing services to taxonomists for standard genome sequencing and annotation.</title>
        <authorList>
            <consortium name="The Broad Institute Genomics Platform"/>
            <consortium name="The Broad Institute Genome Sequencing Center for Infectious Disease"/>
            <person name="Wu L."/>
            <person name="Ma J."/>
        </authorList>
    </citation>
    <scope>NUCLEOTIDE SEQUENCE [LARGE SCALE GENOMIC DNA]</scope>
    <source>
        <strain evidence="3">JCM 14370</strain>
    </source>
</reference>
<gene>
    <name evidence="2" type="ORF">GCM10008938_31050</name>
</gene>
<comment type="caution">
    <text evidence="2">The sequence shown here is derived from an EMBL/GenBank/DDBJ whole genome shotgun (WGS) entry which is preliminary data.</text>
</comment>
<sequence length="266" mass="28742">MLKFLTLALSLLGAALAQNTPAQEEANKAVVLQLFKAAFQQDNPETLSSFYDDQVQEHTAAGLQDKTSALQGIAQLKSSAPGLVASIKHIAADGDLVAVHWQASSTPEDEFSGEARMDLYRVSAGKVIEHWSAHQRVPFSSASGNSLFSDLYVAPKDSPEISEEQEEANKQLVIGSYAGLFNDLKMDLLDQNWDPNYLQHNPYVGNGLLPLKRLVGSLGPSGAGLKFVGVVADGDLVFVFSGGNSVQGDLFRVSDNKLSEHWDVLR</sequence>
<dbReference type="Gene3D" id="3.10.450.50">
    <property type="match status" value="2"/>
</dbReference>
<dbReference type="SUPFAM" id="SSF54427">
    <property type="entry name" value="NTF2-like"/>
    <property type="match status" value="2"/>
</dbReference>
<keyword evidence="1" id="KW-0732">Signal</keyword>